<gene>
    <name evidence="4" type="ORF">NH26_04050</name>
</gene>
<protein>
    <recommendedName>
        <fullName evidence="3">Spermatogenesis-associated protein 20-like TRX domain-containing protein</fullName>
    </recommendedName>
</protein>
<accession>A0A1S1YX62</accession>
<dbReference type="OrthoDB" id="9811036at2"/>
<dbReference type="SUPFAM" id="SSF52833">
    <property type="entry name" value="Thioredoxin-like"/>
    <property type="match status" value="1"/>
</dbReference>
<sequence>MLKKYLLLFFVLITNTAICQETINWLTFEEAIQQNKTEQKQFFIDVYTDWCSWCKKMDKTTFKNEQIISYINEHFYPVKINAENHSKLIFQGEEFTYESLSHTLLGGNMGFPTYVFLWVRKDEQLQANPYPVQGYMKKQKLHLMLSFMNEGAYEGVEFKEFKKVYESPYK</sequence>
<dbReference type="Proteomes" id="UP000179797">
    <property type="component" value="Unassembled WGS sequence"/>
</dbReference>
<comment type="caution">
    <text evidence="4">The sequence shown here is derived from an EMBL/GenBank/DDBJ whole genome shotgun (WGS) entry which is preliminary data.</text>
</comment>
<organism evidence="4 5">
    <name type="scientific">Flammeovirga pacifica</name>
    <dbReference type="NCBI Taxonomy" id="915059"/>
    <lineage>
        <taxon>Bacteria</taxon>
        <taxon>Pseudomonadati</taxon>
        <taxon>Bacteroidota</taxon>
        <taxon>Cytophagia</taxon>
        <taxon>Cytophagales</taxon>
        <taxon>Flammeovirgaceae</taxon>
        <taxon>Flammeovirga</taxon>
    </lineage>
</organism>
<dbReference type="InterPro" id="IPR004879">
    <property type="entry name" value="Ssp411-like_TRX"/>
</dbReference>
<dbReference type="PANTHER" id="PTHR15337">
    <property type="entry name" value="ANTERIOR GRADIENT PROTEIN-RELATED"/>
    <property type="match status" value="1"/>
</dbReference>
<dbReference type="InterPro" id="IPR036249">
    <property type="entry name" value="Thioredoxin-like_sf"/>
</dbReference>
<dbReference type="InterPro" id="IPR051099">
    <property type="entry name" value="AGR/TXD"/>
</dbReference>
<keyword evidence="1 2" id="KW-0732">Signal</keyword>
<dbReference type="PANTHER" id="PTHR15337:SF11">
    <property type="entry name" value="THIOREDOXIN DOMAIN-CONTAINING PROTEIN"/>
    <property type="match status" value="1"/>
</dbReference>
<evidence type="ECO:0000256" key="2">
    <source>
        <dbReference type="SAM" id="SignalP"/>
    </source>
</evidence>
<dbReference type="Gene3D" id="3.40.30.10">
    <property type="entry name" value="Glutaredoxin"/>
    <property type="match status" value="1"/>
</dbReference>
<dbReference type="RefSeq" id="WP_044221926.1">
    <property type="nucleotide sequence ID" value="NZ_JRYR02000001.1"/>
</dbReference>
<proteinExistence type="predicted"/>
<evidence type="ECO:0000313" key="4">
    <source>
        <dbReference type="EMBL" id="OHX65578.1"/>
    </source>
</evidence>
<name>A0A1S1YX62_FLAPC</name>
<dbReference type="STRING" id="915059.NH26_04050"/>
<evidence type="ECO:0000259" key="3">
    <source>
        <dbReference type="Pfam" id="PF03190"/>
    </source>
</evidence>
<feature type="domain" description="Spermatogenesis-associated protein 20-like TRX" evidence="3">
    <location>
        <begin position="20"/>
        <end position="142"/>
    </location>
</feature>
<evidence type="ECO:0000313" key="5">
    <source>
        <dbReference type="Proteomes" id="UP000179797"/>
    </source>
</evidence>
<dbReference type="EMBL" id="JRYR02000001">
    <property type="protein sequence ID" value="OHX65578.1"/>
    <property type="molecule type" value="Genomic_DNA"/>
</dbReference>
<keyword evidence="5" id="KW-1185">Reference proteome</keyword>
<dbReference type="Pfam" id="PF03190">
    <property type="entry name" value="Thioredox_DsbH"/>
    <property type="match status" value="1"/>
</dbReference>
<dbReference type="AlphaFoldDB" id="A0A1S1YX62"/>
<evidence type="ECO:0000256" key="1">
    <source>
        <dbReference type="ARBA" id="ARBA00022729"/>
    </source>
</evidence>
<reference evidence="4 5" key="1">
    <citation type="journal article" date="2012" name="Int. J. Syst. Evol. Microbiol.">
        <title>Flammeovirga pacifica sp. nov., isolated from deep-sea sediment.</title>
        <authorList>
            <person name="Xu H."/>
            <person name="Fu Y."/>
            <person name="Yang N."/>
            <person name="Ding Z."/>
            <person name="Lai Q."/>
            <person name="Zeng R."/>
        </authorList>
    </citation>
    <scope>NUCLEOTIDE SEQUENCE [LARGE SCALE GENOMIC DNA]</scope>
    <source>
        <strain evidence="5">DSM 24597 / LMG 26175 / WPAGA1</strain>
    </source>
</reference>
<feature type="chain" id="PRO_5010178399" description="Spermatogenesis-associated protein 20-like TRX domain-containing protein" evidence="2">
    <location>
        <begin position="20"/>
        <end position="170"/>
    </location>
</feature>
<feature type="signal peptide" evidence="2">
    <location>
        <begin position="1"/>
        <end position="19"/>
    </location>
</feature>